<dbReference type="AlphaFoldDB" id="A0ABC8J469"/>
<organism evidence="1 2">
    <name type="scientific">Eruca vesicaria subsp. sativa</name>
    <name type="common">Garden rocket</name>
    <name type="synonym">Eruca sativa</name>
    <dbReference type="NCBI Taxonomy" id="29727"/>
    <lineage>
        <taxon>Eukaryota</taxon>
        <taxon>Viridiplantae</taxon>
        <taxon>Streptophyta</taxon>
        <taxon>Embryophyta</taxon>
        <taxon>Tracheophyta</taxon>
        <taxon>Spermatophyta</taxon>
        <taxon>Magnoliopsida</taxon>
        <taxon>eudicotyledons</taxon>
        <taxon>Gunneridae</taxon>
        <taxon>Pentapetalae</taxon>
        <taxon>rosids</taxon>
        <taxon>malvids</taxon>
        <taxon>Brassicales</taxon>
        <taxon>Brassicaceae</taxon>
        <taxon>Brassiceae</taxon>
        <taxon>Eruca</taxon>
    </lineage>
</organism>
<accession>A0ABC8J469</accession>
<keyword evidence="2" id="KW-1185">Reference proteome</keyword>
<sequence length="101" mass="11412">MGQDYSYSQPSSSEDYDYIFEAEAALYADEADSRDAIAEASDVASRESIKHHNLNMNHSTGFVNLLHSQSSVDLESSEPVWFRQPRSSCRRHEPSHGCVWS</sequence>
<evidence type="ECO:0000313" key="1">
    <source>
        <dbReference type="EMBL" id="CAH8311003.1"/>
    </source>
</evidence>
<comment type="caution">
    <text evidence="1">The sequence shown here is derived from an EMBL/GenBank/DDBJ whole genome shotgun (WGS) entry which is preliminary data.</text>
</comment>
<name>A0ABC8J469_ERUVS</name>
<protein>
    <submittedName>
        <fullName evidence="1">Uncharacterized protein</fullName>
    </submittedName>
</protein>
<evidence type="ECO:0000313" key="2">
    <source>
        <dbReference type="Proteomes" id="UP001642260"/>
    </source>
</evidence>
<dbReference type="EMBL" id="CAKOAT010072710">
    <property type="protein sequence ID" value="CAH8311003.1"/>
    <property type="molecule type" value="Genomic_DNA"/>
</dbReference>
<dbReference type="Proteomes" id="UP001642260">
    <property type="component" value="Unassembled WGS sequence"/>
</dbReference>
<gene>
    <name evidence="1" type="ORF">ERUC_LOCUS5847</name>
</gene>
<reference evidence="1 2" key="1">
    <citation type="submission" date="2022-03" db="EMBL/GenBank/DDBJ databases">
        <authorList>
            <person name="Macdonald S."/>
            <person name="Ahmed S."/>
            <person name="Newling K."/>
        </authorList>
    </citation>
    <scope>NUCLEOTIDE SEQUENCE [LARGE SCALE GENOMIC DNA]</scope>
</reference>
<proteinExistence type="predicted"/>